<name>A0ABN8QFL6_9CNID</name>
<comment type="caution">
    <text evidence="1">The sequence shown here is derived from an EMBL/GenBank/DDBJ whole genome shotgun (WGS) entry which is preliminary data.</text>
</comment>
<evidence type="ECO:0000313" key="1">
    <source>
        <dbReference type="EMBL" id="CAH3163607.1"/>
    </source>
</evidence>
<dbReference type="EMBL" id="CALNXK010000126">
    <property type="protein sequence ID" value="CAH3163607.1"/>
    <property type="molecule type" value="Genomic_DNA"/>
</dbReference>
<evidence type="ECO:0000313" key="2">
    <source>
        <dbReference type="Proteomes" id="UP001159405"/>
    </source>
</evidence>
<organism evidence="1 2">
    <name type="scientific">Porites lobata</name>
    <dbReference type="NCBI Taxonomy" id="104759"/>
    <lineage>
        <taxon>Eukaryota</taxon>
        <taxon>Metazoa</taxon>
        <taxon>Cnidaria</taxon>
        <taxon>Anthozoa</taxon>
        <taxon>Hexacorallia</taxon>
        <taxon>Scleractinia</taxon>
        <taxon>Fungiina</taxon>
        <taxon>Poritidae</taxon>
        <taxon>Porites</taxon>
    </lineage>
</organism>
<proteinExistence type="predicted"/>
<keyword evidence="2" id="KW-1185">Reference proteome</keyword>
<protein>
    <submittedName>
        <fullName evidence="1">Uncharacterized protein</fullName>
    </submittedName>
</protein>
<dbReference type="Proteomes" id="UP001159405">
    <property type="component" value="Unassembled WGS sequence"/>
</dbReference>
<accession>A0ABN8QFL6</accession>
<gene>
    <name evidence="1" type="ORF">PLOB_00005940</name>
</gene>
<reference evidence="1 2" key="1">
    <citation type="submission" date="2022-05" db="EMBL/GenBank/DDBJ databases">
        <authorList>
            <consortium name="Genoscope - CEA"/>
            <person name="William W."/>
        </authorList>
    </citation>
    <scope>NUCLEOTIDE SEQUENCE [LARGE SCALE GENOMIC DNA]</scope>
</reference>
<dbReference type="Gene3D" id="2.30.30.140">
    <property type="match status" value="1"/>
</dbReference>
<sequence length="173" mass="20580">MGDRPEREIKEPKWFYNEFSAYTPVKKANPQRKDTKLYDIEVTEVDKANKRLKIHYVGYSSLFDEWRPFGDNEGSEYFPFVCKEKLFITSENSLVDRTQTFHGQLFREIKKKLWSGRREDPEISIDLNVDQDVFMEGLGSVFPGIIQRGKMVYQVKSNRMFDPFLGMKWDERI</sequence>